<dbReference type="GO" id="GO:0004169">
    <property type="term" value="F:dolichyl-phosphate-mannose-protein mannosyltransferase activity"/>
    <property type="evidence" value="ECO:0007669"/>
    <property type="project" value="UniProtKB-UniRule"/>
</dbReference>
<dbReference type="EC" id="2.4.1.109" evidence="4 14"/>
<dbReference type="FunFam" id="2.80.10.50:FF:000012">
    <property type="entry name" value="Protein O-mannosyl-transferase 1"/>
    <property type="match status" value="1"/>
</dbReference>
<evidence type="ECO:0000256" key="1">
    <source>
        <dbReference type="ARBA" id="ARBA00004477"/>
    </source>
</evidence>
<comment type="function">
    <text evidence="14">Transfers mannose from Dol-P-mannose to Ser or Thr residues on proteins.</text>
</comment>
<reference evidence="16 17" key="1">
    <citation type="journal article" date="2009" name="Nat. Biotechnol.">
        <title>Genome sequence of the recombinant protein production host Pichia pastoris.</title>
        <authorList>
            <person name="De Schutter K."/>
            <person name="Lin Y.C."/>
            <person name="Tiels P."/>
            <person name="Van Hecke A."/>
            <person name="Glinka S."/>
            <person name="Weber-Lehmann J."/>
            <person name="Rouze P."/>
            <person name="Van de Peer Y."/>
            <person name="Callewaert N."/>
        </authorList>
    </citation>
    <scope>NUCLEOTIDE SEQUENCE [LARGE SCALE GENOMIC DNA]</scope>
    <source>
        <strain evidence="17">GS115 / ATCC 20864</strain>
    </source>
</reference>
<dbReference type="InterPro" id="IPR003342">
    <property type="entry name" value="ArnT-like_N"/>
</dbReference>
<protein>
    <recommendedName>
        <fullName evidence="4 14">Dolichyl-phosphate-mannose--protein mannosyltransferase</fullName>
        <ecNumber evidence="4 14">2.4.1.109</ecNumber>
    </recommendedName>
</protein>
<evidence type="ECO:0000256" key="3">
    <source>
        <dbReference type="ARBA" id="ARBA00007222"/>
    </source>
</evidence>
<evidence type="ECO:0000256" key="5">
    <source>
        <dbReference type="ARBA" id="ARBA00022676"/>
    </source>
</evidence>
<comment type="catalytic activity">
    <reaction evidence="13 14">
        <text>a di-trans,poly-cis-dolichyl beta-D-mannosyl phosphate + L-seryl-[protein] = 3-O-(alpha-D-mannosyl)-L-seryl-[protein] + a di-trans,poly-cis-dolichyl phosphate + H(+)</text>
        <dbReference type="Rhea" id="RHEA:17377"/>
        <dbReference type="Rhea" id="RHEA-COMP:9863"/>
        <dbReference type="Rhea" id="RHEA-COMP:13546"/>
        <dbReference type="Rhea" id="RHEA-COMP:19498"/>
        <dbReference type="Rhea" id="RHEA-COMP:19501"/>
        <dbReference type="ChEBI" id="CHEBI:15378"/>
        <dbReference type="ChEBI" id="CHEBI:29999"/>
        <dbReference type="ChEBI" id="CHEBI:57683"/>
        <dbReference type="ChEBI" id="CHEBI:58211"/>
        <dbReference type="ChEBI" id="CHEBI:137321"/>
        <dbReference type="EC" id="2.4.1.109"/>
    </reaction>
</comment>
<keyword evidence="11 14" id="KW-0472">Membrane</keyword>
<feature type="transmembrane region" description="Helical" evidence="14">
    <location>
        <begin position="672"/>
        <end position="693"/>
    </location>
</feature>
<comment type="subcellular location">
    <subcellularLocation>
        <location evidence="1 14">Endoplasmic reticulum membrane</location>
        <topology evidence="1 14">Multi-pass membrane protein</topology>
    </subcellularLocation>
</comment>
<dbReference type="PROSITE" id="PS50919">
    <property type="entry name" value="MIR"/>
    <property type="match status" value="2"/>
</dbReference>
<comment type="pathway">
    <text evidence="2 14">Protein modification; protein glycosylation.</text>
</comment>
<feature type="domain" description="MIR" evidence="15">
    <location>
        <begin position="449"/>
        <end position="509"/>
    </location>
</feature>
<keyword evidence="7 14" id="KW-0812">Transmembrane</keyword>
<keyword evidence="8" id="KW-0677">Repeat</keyword>
<evidence type="ECO:0000256" key="13">
    <source>
        <dbReference type="ARBA" id="ARBA00045102"/>
    </source>
</evidence>
<dbReference type="InterPro" id="IPR032421">
    <property type="entry name" value="PMT_4TMC"/>
</dbReference>
<dbReference type="Gene3D" id="2.80.10.50">
    <property type="match status" value="1"/>
</dbReference>
<dbReference type="GeneID" id="8198805"/>
<dbReference type="OMA" id="MCGWDDN"/>
<dbReference type="FunCoup" id="C4R044">
    <property type="interactions" value="932"/>
</dbReference>
<dbReference type="Pfam" id="PF16192">
    <property type="entry name" value="PMT_4TMC"/>
    <property type="match status" value="1"/>
</dbReference>
<accession>C4R044</accession>
<keyword evidence="9 14" id="KW-0256">Endoplasmic reticulum</keyword>
<keyword evidence="6 14" id="KW-0808">Transferase</keyword>
<dbReference type="InterPro" id="IPR016093">
    <property type="entry name" value="MIR_motif"/>
</dbReference>
<keyword evidence="10 14" id="KW-1133">Transmembrane helix</keyword>
<evidence type="ECO:0000256" key="12">
    <source>
        <dbReference type="ARBA" id="ARBA00045085"/>
    </source>
</evidence>
<dbReference type="AlphaFoldDB" id="C4R044"/>
<dbReference type="SMART" id="SM00472">
    <property type="entry name" value="MIR"/>
    <property type="match status" value="3"/>
</dbReference>
<dbReference type="PANTHER" id="PTHR10050:SF46">
    <property type="entry name" value="PROTEIN O-MANNOSYL-TRANSFERASE 2"/>
    <property type="match status" value="1"/>
</dbReference>
<dbReference type="SUPFAM" id="SSF82109">
    <property type="entry name" value="MIR domain"/>
    <property type="match status" value="1"/>
</dbReference>
<dbReference type="KEGG" id="ppa:PAS_chr2-1_0256"/>
<evidence type="ECO:0000259" key="15">
    <source>
        <dbReference type="PROSITE" id="PS50919"/>
    </source>
</evidence>
<evidence type="ECO:0000256" key="11">
    <source>
        <dbReference type="ARBA" id="ARBA00023136"/>
    </source>
</evidence>
<feature type="transmembrane region" description="Helical" evidence="14">
    <location>
        <begin position="178"/>
        <end position="197"/>
    </location>
</feature>
<evidence type="ECO:0000256" key="9">
    <source>
        <dbReference type="ARBA" id="ARBA00022824"/>
    </source>
</evidence>
<evidence type="ECO:0000256" key="14">
    <source>
        <dbReference type="RuleBase" id="RU367007"/>
    </source>
</evidence>
<dbReference type="InterPro" id="IPR027005">
    <property type="entry name" value="PMT-like"/>
</dbReference>
<evidence type="ECO:0000256" key="10">
    <source>
        <dbReference type="ARBA" id="ARBA00022989"/>
    </source>
</evidence>
<comment type="catalytic activity">
    <reaction evidence="12 14">
        <text>a di-trans,poly-cis-dolichyl beta-D-mannosyl phosphate + L-threonyl-[protein] = 3-O-(alpha-D-mannosyl)-L-threonyl-[protein] + a di-trans,poly-cis-dolichyl phosphate + H(+)</text>
        <dbReference type="Rhea" id="RHEA:53396"/>
        <dbReference type="Rhea" id="RHEA-COMP:11060"/>
        <dbReference type="Rhea" id="RHEA-COMP:13547"/>
        <dbReference type="Rhea" id="RHEA-COMP:19498"/>
        <dbReference type="Rhea" id="RHEA-COMP:19501"/>
        <dbReference type="ChEBI" id="CHEBI:15378"/>
        <dbReference type="ChEBI" id="CHEBI:30013"/>
        <dbReference type="ChEBI" id="CHEBI:57683"/>
        <dbReference type="ChEBI" id="CHEBI:58211"/>
        <dbReference type="ChEBI" id="CHEBI:137323"/>
        <dbReference type="EC" id="2.4.1.109"/>
    </reaction>
</comment>
<dbReference type="EMBL" id="FN392320">
    <property type="protein sequence ID" value="CAY68868.1"/>
    <property type="molecule type" value="Genomic_DNA"/>
</dbReference>
<dbReference type="RefSeq" id="XP_002491148.1">
    <property type="nucleotide sequence ID" value="XM_002491103.1"/>
</dbReference>
<evidence type="ECO:0000313" key="17">
    <source>
        <dbReference type="Proteomes" id="UP000000314"/>
    </source>
</evidence>
<dbReference type="Proteomes" id="UP000000314">
    <property type="component" value="Chromosome 2"/>
</dbReference>
<dbReference type="eggNOG" id="KOG3359">
    <property type="taxonomic scope" value="Eukaryota"/>
</dbReference>
<comment type="similarity">
    <text evidence="3 14">Belongs to the glycosyltransferase 39 family.</text>
</comment>
<proteinExistence type="inferred from homology"/>
<dbReference type="InterPro" id="IPR036300">
    <property type="entry name" value="MIR_dom_sf"/>
</dbReference>
<evidence type="ECO:0000256" key="8">
    <source>
        <dbReference type="ARBA" id="ARBA00022737"/>
    </source>
</evidence>
<sequence length="750" mass="85193">MTGRVDQKSDQKVKELIEKIDSESTSRVFQEEPVTSILTRYEPYVAPIIFTLLSFFTRMYKIGINNHVVWDEAHFGKFGSYYLRHEFYHDVHPPLGKMLVGLSGYIAGYNGSWDFPSGQEYPDYIDYVKMRLFNATFSALCVPFAYFTMKEIGFDIKTTWLFTLMVLCETSYCTLGKFILLDSMLLLFTVTTVFTFVRFHNENSKPGNSFSRKWWKWLLLTGISIGLTCSVKMVGLFVTVLVGIYTVVDLWNKFGDQSISRKKYAAHWLARFIGLIAIPIGVFLLSFRIHFEILSNSGTGDANMSSLFQANLRGSSVGGGPRDVTTLNSKVTIKSQGLGSGLLHSHVQTYPQGSSQQQITTYSHKDANNDWVFQLTREDSRNAFKEAHYVVDGMSVRLVHSNTGRNLHTHQVAAPVSSSEWEVSCYGNETIGDPKDNWIVEIVDQYGDEDKLRLHPLTSSFRLKSATLGCYLGTSGASLPQWGFRQGEVVCYKNPFRRDKRTWWNIEDHNNPDLPNPPENFVLPRTHFLKDFVQLNLAMMATNNALVPDPDKEDNLASSAWEWPTLHVGIRLCGWGDDNVKYFLIGSPATTWTSSVGIVVFLFLLLIYLIKWQRQYVIFPSVQTPLESADTKTVALFDKSDSFNVFLMGGLYPLLGWGLHFAPFVIMSRVTYVHHYLPALYFAMIVFCYLVSLLDKKLGHPALGLLIYVALYSLVIGTFIWLSPVVFGMDGPNRNYSYLNLLPSWRVSDP</sequence>
<evidence type="ECO:0000256" key="2">
    <source>
        <dbReference type="ARBA" id="ARBA00004922"/>
    </source>
</evidence>
<dbReference type="UniPathway" id="UPA00378"/>
<keyword evidence="5 14" id="KW-0328">Glycosyltransferase</keyword>
<feature type="transmembrane region" description="Helical" evidence="14">
    <location>
        <begin position="645"/>
        <end position="666"/>
    </location>
</feature>
<feature type="transmembrane region" description="Helical" evidence="14">
    <location>
        <begin position="705"/>
        <end position="727"/>
    </location>
</feature>
<evidence type="ECO:0000256" key="4">
    <source>
        <dbReference type="ARBA" id="ARBA00012839"/>
    </source>
</evidence>
<feature type="domain" description="MIR" evidence="15">
    <location>
        <begin position="387"/>
        <end position="443"/>
    </location>
</feature>
<dbReference type="BRENDA" id="2.4.1.109">
    <property type="organism ID" value="4827"/>
</dbReference>
<dbReference type="Pfam" id="PF02815">
    <property type="entry name" value="MIR"/>
    <property type="match status" value="1"/>
</dbReference>
<evidence type="ECO:0000256" key="6">
    <source>
        <dbReference type="ARBA" id="ARBA00022679"/>
    </source>
</evidence>
<dbReference type="InParanoid" id="C4R044"/>
<feature type="transmembrane region" description="Helical" evidence="14">
    <location>
        <begin position="268"/>
        <end position="287"/>
    </location>
</feature>
<dbReference type="GO" id="GO:0005789">
    <property type="term" value="C:endoplasmic reticulum membrane"/>
    <property type="evidence" value="ECO:0007669"/>
    <property type="project" value="UniProtKB-SubCell"/>
</dbReference>
<dbReference type="Pfam" id="PF02366">
    <property type="entry name" value="PMT"/>
    <property type="match status" value="1"/>
</dbReference>
<dbReference type="STRING" id="644223.C4R044"/>
<evidence type="ECO:0000256" key="7">
    <source>
        <dbReference type="ARBA" id="ARBA00022692"/>
    </source>
</evidence>
<feature type="transmembrane region" description="Helical" evidence="14">
    <location>
        <begin position="592"/>
        <end position="610"/>
    </location>
</feature>
<keyword evidence="17" id="KW-1185">Reference proteome</keyword>
<evidence type="ECO:0000313" key="16">
    <source>
        <dbReference type="EMBL" id="CAY68868.1"/>
    </source>
</evidence>
<dbReference type="HOGENOM" id="CLU_008438_5_0_1"/>
<dbReference type="PANTHER" id="PTHR10050">
    <property type="entry name" value="DOLICHYL-PHOSPHATE-MANNOSE--PROTEIN MANNOSYLTRANSFERASE"/>
    <property type="match status" value="1"/>
</dbReference>
<dbReference type="SMR" id="C4R044"/>
<dbReference type="CDD" id="cd23284">
    <property type="entry name" value="beta-trefoil_MIR_PMT2-like"/>
    <property type="match status" value="1"/>
</dbReference>
<organism evidence="16 17">
    <name type="scientific">Komagataella phaffii (strain GS115 / ATCC 20864)</name>
    <name type="common">Yeast</name>
    <name type="synonym">Pichia pastoris</name>
    <dbReference type="NCBI Taxonomy" id="644223"/>
    <lineage>
        <taxon>Eukaryota</taxon>
        <taxon>Fungi</taxon>
        <taxon>Dikarya</taxon>
        <taxon>Ascomycota</taxon>
        <taxon>Saccharomycotina</taxon>
        <taxon>Pichiomycetes</taxon>
        <taxon>Pichiales</taxon>
        <taxon>Pichiaceae</taxon>
        <taxon>Komagataella</taxon>
    </lineage>
</organism>
<name>C4R044_KOMPG</name>
<feature type="transmembrane region" description="Helical" evidence="14">
    <location>
        <begin position="217"/>
        <end position="248"/>
    </location>
</feature>
<dbReference type="OrthoDB" id="292747at2759"/>
<dbReference type="CAZy" id="GT39">
    <property type="family name" value="Glycosyltransferase Family 39"/>
</dbReference>
<gene>
    <name evidence="16" type="ordered locus">PAS_chr2-1_0256</name>
</gene>